<dbReference type="OrthoDB" id="1082056at2"/>
<evidence type="ECO:0000313" key="2">
    <source>
        <dbReference type="EMBL" id="RXR30221.1"/>
    </source>
</evidence>
<feature type="transmembrane region" description="Helical" evidence="1">
    <location>
        <begin position="244"/>
        <end position="266"/>
    </location>
</feature>
<feature type="transmembrane region" description="Helical" evidence="1">
    <location>
        <begin position="29"/>
        <end position="50"/>
    </location>
</feature>
<sequence>MNRPLFPDDFAVATAIDARRPWIERGHNALWLVGALWLECTIVWLVWHWGSFAHLEFRDPDDALRLVQVRNFLAGQSWFDVSLHDVNPPLGGPMHWSRLLDLPIAGIIVAMRPLVGERLAEIIACVSVPPLTLLAMCVSVYTALKQFLGAHRAVLVVALLVTSFPILTQMAPLRIDHHAWQVVASVGVLGGVLARDPRTGGWIAGASMALWLHISGEALPYVAINGAVLGLRYAARPQQEWPRFIRFVAVLAAGSALLLIGTHGWAASLETHCDSMSPPYLLPLFAVAALLWSGHRILGDATLTRRLAPLGLAAAAGAAVLAAMAPQCLSGPFQALDPLVYDYWYLAIAEGQPVWRQDLSTAAIIILPALLGLGGIIGAVLSETDADKRFGWLSVLGMALGAFAVCLMVLRAMGVAHLLMLIGNMWIIGRLYPRIAAMGHMMARVGLTASLCILTPFGSAALSSVIISSVTNTPNDMEKGTKATPLYAQVEALRALPPAVLFASLDVGPEILLRTGHQVISTGHHRNIVGMTEVIHAFTASPDKAKAIVLDTPAQYLVIFPDLNEISRYKGKAPDGLAARLLRGQTPDWLVRIHVPGEGKTLIYRIVRPRPA</sequence>
<dbReference type="Proteomes" id="UP000290958">
    <property type="component" value="Unassembled WGS sequence"/>
</dbReference>
<feature type="transmembrane region" description="Helical" evidence="1">
    <location>
        <begin position="362"/>
        <end position="381"/>
    </location>
</feature>
<evidence type="ECO:0000313" key="3">
    <source>
        <dbReference type="Proteomes" id="UP000290958"/>
    </source>
</evidence>
<feature type="transmembrane region" description="Helical" evidence="1">
    <location>
        <begin position="122"/>
        <end position="144"/>
    </location>
</feature>
<keyword evidence="1" id="KW-0812">Transmembrane</keyword>
<gene>
    <name evidence="2" type="ORF">EQG66_02480</name>
</gene>
<reference evidence="3" key="1">
    <citation type="submission" date="2019-01" db="EMBL/GenBank/DDBJ databases">
        <title>Cytophagaceae bacterium strain CAR-16.</title>
        <authorList>
            <person name="Chen W.-M."/>
        </authorList>
    </citation>
    <scope>NUCLEOTIDE SEQUENCE [LARGE SCALE GENOMIC DNA]</scope>
    <source>
        <strain evidence="3">CHR27</strain>
    </source>
</reference>
<feature type="transmembrane region" description="Helical" evidence="1">
    <location>
        <begin position="201"/>
        <end position="223"/>
    </location>
</feature>
<feature type="transmembrane region" description="Helical" evidence="1">
    <location>
        <begin position="445"/>
        <end position="467"/>
    </location>
</feature>
<proteinExistence type="predicted"/>
<name>A0A4Q1KK42_9SPHN</name>
<dbReference type="RefSeq" id="WP_129402973.1">
    <property type="nucleotide sequence ID" value="NZ_SBKP01000002.1"/>
</dbReference>
<keyword evidence="3" id="KW-1185">Reference proteome</keyword>
<keyword evidence="1" id="KW-0472">Membrane</keyword>
<feature type="transmembrane region" description="Helical" evidence="1">
    <location>
        <begin position="307"/>
        <end position="325"/>
    </location>
</feature>
<accession>A0A4Q1KK42</accession>
<dbReference type="AlphaFoldDB" id="A0A4Q1KK42"/>
<comment type="caution">
    <text evidence="2">The sequence shown here is derived from an EMBL/GenBank/DDBJ whole genome shotgun (WGS) entry which is preliminary data.</text>
</comment>
<feature type="transmembrane region" description="Helical" evidence="1">
    <location>
        <begin position="278"/>
        <end position="295"/>
    </location>
</feature>
<evidence type="ECO:0008006" key="4">
    <source>
        <dbReference type="Google" id="ProtNLM"/>
    </source>
</evidence>
<organism evidence="2 3">
    <name type="scientific">Sphingobium fluviale</name>
    <dbReference type="NCBI Taxonomy" id="2506423"/>
    <lineage>
        <taxon>Bacteria</taxon>
        <taxon>Pseudomonadati</taxon>
        <taxon>Pseudomonadota</taxon>
        <taxon>Alphaproteobacteria</taxon>
        <taxon>Sphingomonadales</taxon>
        <taxon>Sphingomonadaceae</taxon>
        <taxon>Sphingobium</taxon>
    </lineage>
</organism>
<feature type="transmembrane region" description="Helical" evidence="1">
    <location>
        <begin position="416"/>
        <end position="433"/>
    </location>
</feature>
<protein>
    <recommendedName>
        <fullName evidence="4">AcrB/AcrD/AcrF family protein</fullName>
    </recommendedName>
</protein>
<feature type="transmembrane region" description="Helical" evidence="1">
    <location>
        <begin position="150"/>
        <end position="167"/>
    </location>
</feature>
<evidence type="ECO:0000256" key="1">
    <source>
        <dbReference type="SAM" id="Phobius"/>
    </source>
</evidence>
<dbReference type="EMBL" id="SBKP01000002">
    <property type="protein sequence ID" value="RXR30221.1"/>
    <property type="molecule type" value="Genomic_DNA"/>
</dbReference>
<feature type="transmembrane region" description="Helical" evidence="1">
    <location>
        <begin position="390"/>
        <end position="410"/>
    </location>
</feature>
<keyword evidence="1" id="KW-1133">Transmembrane helix</keyword>